<dbReference type="Pfam" id="PF13380">
    <property type="entry name" value="CoA_binding_2"/>
    <property type="match status" value="1"/>
</dbReference>
<comment type="caution">
    <text evidence="2">The sequence shown here is derived from an EMBL/GenBank/DDBJ whole genome shotgun (WGS) entry which is preliminary data.</text>
</comment>
<protein>
    <submittedName>
        <fullName evidence="2">CoA-binding protein</fullName>
    </submittedName>
</protein>
<evidence type="ECO:0000259" key="1">
    <source>
        <dbReference type="SMART" id="SM00881"/>
    </source>
</evidence>
<feature type="domain" description="CoA-binding" evidence="1">
    <location>
        <begin position="17"/>
        <end position="110"/>
    </location>
</feature>
<accession>A0A8J3EB08</accession>
<reference evidence="2 3" key="1">
    <citation type="journal article" date="2014" name="Int. J. Syst. Evol. Microbiol.">
        <title>Complete genome sequence of Corynebacterium casei LMG S-19264T (=DSM 44701T), isolated from a smear-ripened cheese.</title>
        <authorList>
            <consortium name="US DOE Joint Genome Institute (JGI-PGF)"/>
            <person name="Walter F."/>
            <person name="Albersmeier A."/>
            <person name="Kalinowski J."/>
            <person name="Ruckert C."/>
        </authorList>
    </citation>
    <scope>NUCLEOTIDE SEQUENCE [LARGE SCALE GENOMIC DNA]</scope>
    <source>
        <strain evidence="2 3">CGMCC 1.16330</strain>
    </source>
</reference>
<name>A0A8J3EB08_9PROT</name>
<dbReference type="SMART" id="SM00881">
    <property type="entry name" value="CoA_binding"/>
    <property type="match status" value="1"/>
</dbReference>
<dbReference type="PANTHER" id="PTHR33303:SF2">
    <property type="entry name" value="COA-BINDING DOMAIN-CONTAINING PROTEIN"/>
    <property type="match status" value="1"/>
</dbReference>
<dbReference type="Gene3D" id="3.40.50.720">
    <property type="entry name" value="NAD(P)-binding Rossmann-like Domain"/>
    <property type="match status" value="1"/>
</dbReference>
<keyword evidence="3" id="KW-1185">Reference proteome</keyword>
<dbReference type="EMBL" id="BMKS01000001">
    <property type="protein sequence ID" value="GGG18562.1"/>
    <property type="molecule type" value="Genomic_DNA"/>
</dbReference>
<dbReference type="InterPro" id="IPR036291">
    <property type="entry name" value="NAD(P)-bd_dom_sf"/>
</dbReference>
<dbReference type="Proteomes" id="UP000597507">
    <property type="component" value="Unassembled WGS sequence"/>
</dbReference>
<evidence type="ECO:0000313" key="2">
    <source>
        <dbReference type="EMBL" id="GGG18562.1"/>
    </source>
</evidence>
<organism evidence="2 3">
    <name type="scientific">Caldovatus sediminis</name>
    <dbReference type="NCBI Taxonomy" id="2041189"/>
    <lineage>
        <taxon>Bacteria</taxon>
        <taxon>Pseudomonadati</taxon>
        <taxon>Pseudomonadota</taxon>
        <taxon>Alphaproteobacteria</taxon>
        <taxon>Acetobacterales</taxon>
        <taxon>Roseomonadaceae</taxon>
        <taxon>Caldovatus</taxon>
    </lineage>
</organism>
<dbReference type="InterPro" id="IPR003781">
    <property type="entry name" value="CoA-bd"/>
</dbReference>
<proteinExistence type="predicted"/>
<dbReference type="SUPFAM" id="SSF51735">
    <property type="entry name" value="NAD(P)-binding Rossmann-fold domains"/>
    <property type="match status" value="1"/>
</dbReference>
<sequence length="152" mass="16177">MSPAAAAPSDEEIRRILLGTRRIAVVGASDRPSRPSFGVARFLVDRGYEVVPVNPRIAGREIHGARVVASLSEAGPLDMVDVFRRSAEAGAVVDEAVRLGARTVWLQLGVIDHAAAARARGRGVAVVMDRCPVIEWRRLGLPARIGDGHATA</sequence>
<evidence type="ECO:0000313" key="3">
    <source>
        <dbReference type="Proteomes" id="UP000597507"/>
    </source>
</evidence>
<dbReference type="PANTHER" id="PTHR33303">
    <property type="entry name" value="CYTOPLASMIC PROTEIN-RELATED"/>
    <property type="match status" value="1"/>
</dbReference>
<gene>
    <name evidence="2" type="ORF">GCM10010964_03500</name>
</gene>
<dbReference type="AlphaFoldDB" id="A0A8J3EB08"/>
<dbReference type="RefSeq" id="WP_188897788.1">
    <property type="nucleotide sequence ID" value="NZ_BMKS01000001.1"/>
</dbReference>